<feature type="domain" description="Methyltransferase type 12" evidence="1">
    <location>
        <begin position="44"/>
        <end position="141"/>
    </location>
</feature>
<organism evidence="2 3">
    <name type="scientific">Lysinibacillus macroides</name>
    <dbReference type="NCBI Taxonomy" id="33935"/>
    <lineage>
        <taxon>Bacteria</taxon>
        <taxon>Bacillati</taxon>
        <taxon>Bacillota</taxon>
        <taxon>Bacilli</taxon>
        <taxon>Bacillales</taxon>
        <taxon>Bacillaceae</taxon>
        <taxon>Lysinibacillus</taxon>
    </lineage>
</organism>
<dbReference type="OrthoDB" id="213472at2"/>
<evidence type="ECO:0000259" key="1">
    <source>
        <dbReference type="Pfam" id="PF08242"/>
    </source>
</evidence>
<dbReference type="InterPro" id="IPR013217">
    <property type="entry name" value="Methyltransf_12"/>
</dbReference>
<dbReference type="EMBL" id="LGCI01000014">
    <property type="protein sequence ID" value="KOY80108.1"/>
    <property type="molecule type" value="Genomic_DNA"/>
</dbReference>
<protein>
    <recommendedName>
        <fullName evidence="1">Methyltransferase type 12 domain-containing protein</fullName>
    </recommendedName>
</protein>
<dbReference type="Gene3D" id="3.40.50.150">
    <property type="entry name" value="Vaccinia Virus protein VP39"/>
    <property type="match status" value="1"/>
</dbReference>
<dbReference type="Proteomes" id="UP000037977">
    <property type="component" value="Unassembled WGS sequence"/>
</dbReference>
<dbReference type="STRING" id="33935.ADM90_23165"/>
<accession>A0A0M9DEZ8</accession>
<gene>
    <name evidence="2" type="ORF">ADM90_23165</name>
</gene>
<comment type="caution">
    <text evidence="2">The sequence shown here is derived from an EMBL/GenBank/DDBJ whole genome shotgun (WGS) entry which is preliminary data.</text>
</comment>
<dbReference type="AlphaFoldDB" id="A0A0M9DEZ8"/>
<dbReference type="InterPro" id="IPR029063">
    <property type="entry name" value="SAM-dependent_MTases_sf"/>
</dbReference>
<dbReference type="PATRIC" id="fig|33935.3.peg.3887"/>
<sequence>MEFNNTLANEYEKGIRRTLPSYDAMLRLIQTFYYSTLPEKAELLIVGAGSGNEISQLAEKRPHWSFTGIDPSESMLRVAKERLQSLTNTLSFHQGTILNTTLPTTQYDAASCVLVLHFIQDYKEKLSTLQQIAHHLKPGAPFVLVSKYGQPGSLETELQLDLWRAHWLQHTKLSAEDVADMETSIRALSFMSEEDILTLLQHAGFTKPSRFFATTLFGGWVCFKEKH</sequence>
<dbReference type="RefSeq" id="WP_053997200.1">
    <property type="nucleotide sequence ID" value="NZ_CP065643.1"/>
</dbReference>
<proteinExistence type="predicted"/>
<dbReference type="PANTHER" id="PTHR43861:SF6">
    <property type="entry name" value="METHYLTRANSFERASE TYPE 11"/>
    <property type="match status" value="1"/>
</dbReference>
<dbReference type="CDD" id="cd02440">
    <property type="entry name" value="AdoMet_MTases"/>
    <property type="match status" value="1"/>
</dbReference>
<evidence type="ECO:0000313" key="3">
    <source>
        <dbReference type="Proteomes" id="UP000037977"/>
    </source>
</evidence>
<name>A0A0M9DEZ8_9BACI</name>
<keyword evidence="3" id="KW-1185">Reference proteome</keyword>
<evidence type="ECO:0000313" key="2">
    <source>
        <dbReference type="EMBL" id="KOY80108.1"/>
    </source>
</evidence>
<dbReference type="PANTHER" id="PTHR43861">
    <property type="entry name" value="TRANS-ACONITATE 2-METHYLTRANSFERASE-RELATED"/>
    <property type="match status" value="1"/>
</dbReference>
<reference evidence="2 3" key="1">
    <citation type="submission" date="2015-07" db="EMBL/GenBank/DDBJ databases">
        <title>Genome sequencing project for genomic taxonomy and phylogenomics of Bacillus-like bacteria.</title>
        <authorList>
            <person name="Liu B."/>
            <person name="Wang J."/>
            <person name="Zhu Y."/>
            <person name="Liu G."/>
            <person name="Chen Q."/>
            <person name="Chen Z."/>
            <person name="Che J."/>
            <person name="Ge C."/>
            <person name="Shi H."/>
            <person name="Pan Z."/>
            <person name="Liu X."/>
        </authorList>
    </citation>
    <scope>NUCLEOTIDE SEQUENCE [LARGE SCALE GENOMIC DNA]</scope>
    <source>
        <strain evidence="2 3">DSM 54</strain>
    </source>
</reference>
<dbReference type="SUPFAM" id="SSF53335">
    <property type="entry name" value="S-adenosyl-L-methionine-dependent methyltransferases"/>
    <property type="match status" value="1"/>
</dbReference>
<dbReference type="Pfam" id="PF08242">
    <property type="entry name" value="Methyltransf_12"/>
    <property type="match status" value="1"/>
</dbReference>